<dbReference type="InterPro" id="IPR051082">
    <property type="entry name" value="Pentapeptide-BTB/POZ_domain"/>
</dbReference>
<gene>
    <name evidence="1" type="ordered locus">Npun_F0979</name>
</gene>
<dbReference type="Pfam" id="PF00805">
    <property type="entry name" value="Pentapeptide"/>
    <property type="match status" value="4"/>
</dbReference>
<dbReference type="PANTHER" id="PTHR14136">
    <property type="entry name" value="BTB_POZ DOMAIN-CONTAINING PROTEIN KCTD9"/>
    <property type="match status" value="1"/>
</dbReference>
<reference evidence="1 2" key="2">
    <citation type="journal article" date="2013" name="Plant Physiol.">
        <title>A Nostoc punctiforme Sugar Transporter Necessary to Establish a Cyanobacterium-Plant Symbiosis.</title>
        <authorList>
            <person name="Ekman M."/>
            <person name="Picossi S."/>
            <person name="Campbell E.L."/>
            <person name="Meeks J.C."/>
            <person name="Flores E."/>
        </authorList>
    </citation>
    <scope>NUCLEOTIDE SEQUENCE [LARGE SCALE GENOMIC DNA]</scope>
    <source>
        <strain evidence="2">ATCC 29133 / PCC 73102</strain>
    </source>
</reference>
<protein>
    <submittedName>
        <fullName evidence="1">Pentapeptide repeat protein</fullName>
    </submittedName>
</protein>
<organism evidence="1 2">
    <name type="scientific">Nostoc punctiforme (strain ATCC 29133 / PCC 73102)</name>
    <dbReference type="NCBI Taxonomy" id="63737"/>
    <lineage>
        <taxon>Bacteria</taxon>
        <taxon>Bacillati</taxon>
        <taxon>Cyanobacteriota</taxon>
        <taxon>Cyanophyceae</taxon>
        <taxon>Nostocales</taxon>
        <taxon>Nostocaceae</taxon>
        <taxon>Nostoc</taxon>
    </lineage>
</organism>
<dbReference type="PhylomeDB" id="B2IV34"/>
<dbReference type="InterPro" id="IPR001646">
    <property type="entry name" value="5peptide_repeat"/>
</dbReference>
<dbReference type="STRING" id="63737.Npun_F0979"/>
<reference evidence="2" key="1">
    <citation type="submission" date="2008-04" db="EMBL/GenBank/DDBJ databases">
        <title>Complete sequence of chromosome of Nostoc punctiforme ATCC 29133.</title>
        <authorList>
            <consortium name="US DOE Joint Genome Institute"/>
            <person name="Copeland A."/>
            <person name="Lucas S."/>
            <person name="Lapidus A."/>
            <person name="Glavina del Rio T."/>
            <person name="Dalin E."/>
            <person name="Tice H."/>
            <person name="Pitluck S."/>
            <person name="Chain P."/>
            <person name="Malfatti S."/>
            <person name="Shin M."/>
            <person name="Vergez L."/>
            <person name="Schmutz J."/>
            <person name="Larimer F."/>
            <person name="Land M."/>
            <person name="Hauser L."/>
            <person name="Kyrpides N."/>
            <person name="Kim E."/>
            <person name="Meeks J.C."/>
            <person name="Elhai J."/>
            <person name="Campbell E.L."/>
            <person name="Thiel T."/>
            <person name="Longmire J."/>
            <person name="Potts M."/>
            <person name="Atlas R."/>
        </authorList>
    </citation>
    <scope>NUCLEOTIDE SEQUENCE [LARGE SCALE GENOMIC DNA]</scope>
    <source>
        <strain evidence="2">ATCC 29133 / PCC 73102</strain>
    </source>
</reference>
<dbReference type="EnsemblBacteria" id="ACC79710">
    <property type="protein sequence ID" value="ACC79710"/>
    <property type="gene ID" value="Npun_F0979"/>
</dbReference>
<accession>B2IV34</accession>
<dbReference type="PANTHER" id="PTHR14136:SF17">
    <property type="entry name" value="BTB_POZ DOMAIN-CONTAINING PROTEIN KCTD9"/>
    <property type="match status" value="1"/>
</dbReference>
<evidence type="ECO:0000313" key="1">
    <source>
        <dbReference type="EMBL" id="ACC79710.1"/>
    </source>
</evidence>
<dbReference type="KEGG" id="npu:Npun_F0979"/>
<dbReference type="EMBL" id="CP001037">
    <property type="protein sequence ID" value="ACC79710.1"/>
    <property type="molecule type" value="Genomic_DNA"/>
</dbReference>
<keyword evidence="2" id="KW-1185">Reference proteome</keyword>
<name>B2IV34_NOSP7</name>
<dbReference type="HOGENOM" id="CLU_522666_0_0_3"/>
<dbReference type="eggNOG" id="COG1357">
    <property type="taxonomic scope" value="Bacteria"/>
</dbReference>
<dbReference type="SUPFAM" id="SSF141571">
    <property type="entry name" value="Pentapeptide repeat-like"/>
    <property type="match status" value="2"/>
</dbReference>
<dbReference type="Gene3D" id="2.160.20.80">
    <property type="entry name" value="E3 ubiquitin-protein ligase SopA"/>
    <property type="match status" value="3"/>
</dbReference>
<sequence>MTLPTIKVGIQGVASMTVEELLEKYAAGVLNFSGIDLAEANLSGVKLSGVNLSDANLSIVNLSGANLSEANLSNAKLNVARLSGVNLSNAILNNASLNVANLIRADLSRAQLKGALLIRAELIRADLSRADLSEADLTSADLREATLRQANLRHANLSESVLRGASMTGANLEMANLNASDLSRCDLSGANLRDTELRQANLSHANLSGADLSGANLRWADLSGANLRWADLSGAKLSGATLIGADLTNANLTNTIFIHADLTQAKLIRAEWIGADLTGATLTGAKLYATSRFGLKTEGMICEWVDLSPAGDRSIIQKFHSEDSRDFFNETPPTIRIIVDAALEHEANFAIAGAYYQIAQEYRVLRQPPSIESGRRRTVFTFYVDSDEALFSTAYIVILPFLDAASTHNNISSVVEIINNEIVANQDLKLPKSPLIVKQLNILLEQAISQAATIKQTKKNIEVATKLNFCKAPTQIVLTNSSAHTLIVHDHPNFGKRFINRSALNASTYDDISNEATKYILPSLSMVIDFVKGFHYISH</sequence>
<proteinExistence type="predicted"/>
<evidence type="ECO:0000313" key="2">
    <source>
        <dbReference type="Proteomes" id="UP000001191"/>
    </source>
</evidence>
<dbReference type="Proteomes" id="UP000001191">
    <property type="component" value="Chromosome"/>
</dbReference>
<dbReference type="AlphaFoldDB" id="B2IV34"/>